<evidence type="ECO:0000259" key="10">
    <source>
        <dbReference type="Pfam" id="PF08323"/>
    </source>
</evidence>
<sequence>MRVLFATSEVAPLIKTGGLADVSAALPAALHGMGVDVRVLLPGYPQVLKVLPHLQVAAKIPTQFSFPATRLLTGLLPNGVPLLVIECAELYERGGGAYQDEQGLDWPDNALRFGLLSKIAALLSCTDSPLDWKPEIVHCNDWQTGLTPAYLHFSEGAVPCVMTVHNLAFQGVFPPQMVAELGLPIECFQPDGVEFYNNLSFMKAGLYYADHITTVSPSYANEIQTDALGFGLQGLLANRREVLTGILNGIDTTEWNPATDPNLANPYNLTDISGKSANKRELQKRMGLHIDPDLPLFGLVSRFTPQKGVDLVLEIAPQLIALPAQLVLLGSGDVEMQRTALELAHHYSGQISAYVGFDEALSHLIEAGADIFLMPSRFEPCGLNQMYSQRYGTPPVVHATGGLIDTVLDCNATSLEQGVASGFVFHHMDTPSLLATARRAAITYHDKKIWRALQHNCMVKNFGWGQSATAYHDIYTHLMRR</sequence>
<dbReference type="Gene3D" id="3.40.50.2000">
    <property type="entry name" value="Glycogen Phosphorylase B"/>
    <property type="match status" value="2"/>
</dbReference>
<comment type="similarity">
    <text evidence="4 8">Belongs to the glycosyltransferase 1 family. Bacterial/plant glycogen synthase subfamily.</text>
</comment>
<evidence type="ECO:0000256" key="3">
    <source>
        <dbReference type="ARBA" id="ARBA00004964"/>
    </source>
</evidence>
<evidence type="ECO:0000259" key="9">
    <source>
        <dbReference type="Pfam" id="PF00534"/>
    </source>
</evidence>
<comment type="pathway">
    <text evidence="3 8">Glycan biosynthesis; glycogen biosynthesis.</text>
</comment>
<keyword evidence="6 8" id="KW-0808">Transferase</keyword>
<dbReference type="Proteomes" id="UP000839052">
    <property type="component" value="Chromosome"/>
</dbReference>
<name>A0ABM8Z2Y5_9PROT</name>
<dbReference type="EMBL" id="OU912926">
    <property type="protein sequence ID" value="CAG9934169.1"/>
    <property type="molecule type" value="Genomic_DNA"/>
</dbReference>
<keyword evidence="7 8" id="KW-0320">Glycogen biosynthesis</keyword>
<dbReference type="PANTHER" id="PTHR45825:SF8">
    <property type="entry name" value="GLYCOGEN SYNTHASE"/>
    <property type="match status" value="1"/>
</dbReference>
<feature type="binding site" evidence="8">
    <location>
        <position position="15"/>
    </location>
    <ligand>
        <name>ADP-alpha-D-glucose</name>
        <dbReference type="ChEBI" id="CHEBI:57498"/>
    </ligand>
</feature>
<dbReference type="Pfam" id="PF08323">
    <property type="entry name" value="Glyco_transf_5"/>
    <property type="match status" value="1"/>
</dbReference>
<dbReference type="HAMAP" id="MF_00484">
    <property type="entry name" value="Glycogen_synth"/>
    <property type="match status" value="1"/>
</dbReference>
<dbReference type="InterPro" id="IPR011835">
    <property type="entry name" value="GS/SS"/>
</dbReference>
<evidence type="ECO:0000256" key="7">
    <source>
        <dbReference type="ARBA" id="ARBA00023056"/>
    </source>
</evidence>
<dbReference type="NCBIfam" id="TIGR02095">
    <property type="entry name" value="glgA"/>
    <property type="match status" value="1"/>
</dbReference>
<evidence type="ECO:0000256" key="1">
    <source>
        <dbReference type="ARBA" id="ARBA00001478"/>
    </source>
</evidence>
<dbReference type="SUPFAM" id="SSF53756">
    <property type="entry name" value="UDP-Glycosyltransferase/glycogen phosphorylase"/>
    <property type="match status" value="1"/>
</dbReference>
<feature type="domain" description="Starch synthase catalytic" evidence="10">
    <location>
        <begin position="2"/>
        <end position="237"/>
    </location>
</feature>
<dbReference type="InterPro" id="IPR013534">
    <property type="entry name" value="Starch_synth_cat_dom"/>
</dbReference>
<dbReference type="NCBIfam" id="NF001899">
    <property type="entry name" value="PRK00654.1-2"/>
    <property type="match status" value="1"/>
</dbReference>
<comment type="function">
    <text evidence="2 8">Synthesizes alpha-1,4-glucan chains using ADP-glucose.</text>
</comment>
<organism evidence="11 12">
    <name type="scientific">Candidatus Nitrotoga arctica</name>
    <dbReference type="NCBI Taxonomy" id="453162"/>
    <lineage>
        <taxon>Bacteria</taxon>
        <taxon>Pseudomonadati</taxon>
        <taxon>Pseudomonadota</taxon>
        <taxon>Betaproteobacteria</taxon>
        <taxon>Nitrosomonadales</taxon>
        <taxon>Gallionellaceae</taxon>
        <taxon>Candidatus Nitrotoga</taxon>
    </lineage>
</organism>
<evidence type="ECO:0000313" key="11">
    <source>
        <dbReference type="EMBL" id="CAG9934169.1"/>
    </source>
</evidence>
<evidence type="ECO:0000256" key="6">
    <source>
        <dbReference type="ARBA" id="ARBA00022679"/>
    </source>
</evidence>
<accession>A0ABM8Z2Y5</accession>
<comment type="catalytic activity">
    <reaction evidence="1 8">
        <text>[(1-&gt;4)-alpha-D-glucosyl](n) + ADP-alpha-D-glucose = [(1-&gt;4)-alpha-D-glucosyl](n+1) + ADP + H(+)</text>
        <dbReference type="Rhea" id="RHEA:18189"/>
        <dbReference type="Rhea" id="RHEA-COMP:9584"/>
        <dbReference type="Rhea" id="RHEA-COMP:9587"/>
        <dbReference type="ChEBI" id="CHEBI:15378"/>
        <dbReference type="ChEBI" id="CHEBI:15444"/>
        <dbReference type="ChEBI" id="CHEBI:57498"/>
        <dbReference type="ChEBI" id="CHEBI:456216"/>
        <dbReference type="EC" id="2.4.1.21"/>
    </reaction>
</comment>
<evidence type="ECO:0000256" key="2">
    <source>
        <dbReference type="ARBA" id="ARBA00002764"/>
    </source>
</evidence>
<gene>
    <name evidence="8 11" type="primary">glgA</name>
    <name evidence="11" type="ORF">NTG6680_2920</name>
</gene>
<dbReference type="PANTHER" id="PTHR45825">
    <property type="entry name" value="GRANULE-BOUND STARCH SYNTHASE 1, CHLOROPLASTIC/AMYLOPLASTIC"/>
    <property type="match status" value="1"/>
</dbReference>
<evidence type="ECO:0000313" key="12">
    <source>
        <dbReference type="Proteomes" id="UP000839052"/>
    </source>
</evidence>
<proteinExistence type="inferred from homology"/>
<evidence type="ECO:0000256" key="4">
    <source>
        <dbReference type="ARBA" id="ARBA00010281"/>
    </source>
</evidence>
<dbReference type="RefSeq" id="WP_239797836.1">
    <property type="nucleotide sequence ID" value="NZ_OU912926.1"/>
</dbReference>
<reference evidence="11 12" key="1">
    <citation type="submission" date="2021-10" db="EMBL/GenBank/DDBJ databases">
        <authorList>
            <person name="Koch H."/>
        </authorList>
    </citation>
    <scope>NUCLEOTIDE SEQUENCE [LARGE SCALE GENOMIC DNA]</scope>
    <source>
        <strain evidence="11">6680</strain>
    </source>
</reference>
<dbReference type="EC" id="2.4.1.21" evidence="8"/>
<evidence type="ECO:0000256" key="5">
    <source>
        <dbReference type="ARBA" id="ARBA00022676"/>
    </source>
</evidence>
<dbReference type="InterPro" id="IPR001296">
    <property type="entry name" value="Glyco_trans_1"/>
</dbReference>
<dbReference type="CDD" id="cd03791">
    <property type="entry name" value="GT5_Glycogen_synthase_DULL1-like"/>
    <property type="match status" value="1"/>
</dbReference>
<keyword evidence="12" id="KW-1185">Reference proteome</keyword>
<keyword evidence="5 8" id="KW-0328">Glycosyltransferase</keyword>
<protein>
    <recommendedName>
        <fullName evidence="8">Glycogen synthase</fullName>
        <ecNumber evidence="8">2.4.1.21</ecNumber>
    </recommendedName>
    <alternativeName>
        <fullName evidence="8">Starch [bacterial glycogen] synthase</fullName>
    </alternativeName>
</protein>
<dbReference type="Pfam" id="PF00534">
    <property type="entry name" value="Glycos_transf_1"/>
    <property type="match status" value="1"/>
</dbReference>
<feature type="domain" description="Glycosyl transferase family 1" evidence="9">
    <location>
        <begin position="289"/>
        <end position="409"/>
    </location>
</feature>
<dbReference type="GO" id="GO:0009011">
    <property type="term" value="F:alpha-1,4-glucan glucosyltransferase (ADP-glucose donor) activity"/>
    <property type="evidence" value="ECO:0007669"/>
    <property type="project" value="UniProtKB-EC"/>
</dbReference>
<evidence type="ECO:0000256" key="8">
    <source>
        <dbReference type="HAMAP-Rule" id="MF_00484"/>
    </source>
</evidence>